<dbReference type="InterPro" id="IPR036388">
    <property type="entry name" value="WH-like_DNA-bd_sf"/>
</dbReference>
<keyword evidence="5" id="KW-0804">Transcription</keyword>
<evidence type="ECO:0000256" key="5">
    <source>
        <dbReference type="ARBA" id="ARBA00023163"/>
    </source>
</evidence>
<dbReference type="InterPro" id="IPR015421">
    <property type="entry name" value="PyrdxlP-dep_Trfase_major"/>
</dbReference>
<dbReference type="Proteomes" id="UP001207742">
    <property type="component" value="Unassembled WGS sequence"/>
</dbReference>
<proteinExistence type="inferred from homology"/>
<dbReference type="EMBL" id="JAPDNS010000001">
    <property type="protein sequence ID" value="MCW3484054.1"/>
    <property type="molecule type" value="Genomic_DNA"/>
</dbReference>
<sequence length="486" mass="54502">MAKETSGFIPAGIQLSKTSDVPLYMQLYTQFKDMIARGQLQPGDRVPSSRNLAAELGVSRIIVNQCFEHLIMEGYFAGKTGVGTFIAAVLPEQLLQVSTATAPAPPTEPAPASAFTSNRIADKPFQIGLPSLDRFPYHTWNKVAGNILKTFKHFHLGYEDTLGYDSLRKAIAAYLRLARGVRCDPSQVVVVTGSQQGLHLVLQLLLEPGDHVWMEDPGYYGIKLALRHARMNICPIPVQSDGLDIDYALQHYPTARMAYVTPTHQFPLGCRLSAEKRQRLLNWAAENNSWILEDDYDSEYRYEGRPTPCLQSADQHGRVIYTGTFSKVMFPGLRLAYLVLPSAELVQKCSRIKEGIDRQSPALEQFIMCGFMEQGHFIRHIHKMRLLYAERQQILITLLEQHLHAYLEVDHIPAGMHVVCRLKQPTDIALLKKALKARQLQVSFVSTFTLEHPQPPALLLGFPAFSAYKLKTATAQLLTCFEQATG</sequence>
<dbReference type="SUPFAM" id="SSF46785">
    <property type="entry name" value="Winged helix' DNA-binding domain"/>
    <property type="match status" value="1"/>
</dbReference>
<dbReference type="InterPro" id="IPR051446">
    <property type="entry name" value="HTH_trans_reg/aminotransferase"/>
</dbReference>
<feature type="domain" description="HTH gntR-type" evidence="6">
    <location>
        <begin position="21"/>
        <end position="89"/>
    </location>
</feature>
<dbReference type="InterPro" id="IPR004839">
    <property type="entry name" value="Aminotransferase_I/II_large"/>
</dbReference>
<keyword evidence="4" id="KW-0238">DNA-binding</keyword>
<gene>
    <name evidence="7" type="ORF">OL497_09130</name>
</gene>
<evidence type="ECO:0000256" key="4">
    <source>
        <dbReference type="ARBA" id="ARBA00023125"/>
    </source>
</evidence>
<dbReference type="CDD" id="cd07377">
    <property type="entry name" value="WHTH_GntR"/>
    <property type="match status" value="1"/>
</dbReference>
<dbReference type="InterPro" id="IPR000524">
    <property type="entry name" value="Tscrpt_reg_HTH_GntR"/>
</dbReference>
<evidence type="ECO:0000259" key="6">
    <source>
        <dbReference type="PROSITE" id="PS50949"/>
    </source>
</evidence>
<accession>A0ABT3IJD6</accession>
<dbReference type="PANTHER" id="PTHR46577:SF1">
    <property type="entry name" value="HTH-TYPE TRANSCRIPTIONAL REGULATORY PROTEIN GABR"/>
    <property type="match status" value="1"/>
</dbReference>
<dbReference type="Pfam" id="PF00392">
    <property type="entry name" value="GntR"/>
    <property type="match status" value="1"/>
</dbReference>
<dbReference type="SMART" id="SM00345">
    <property type="entry name" value="HTH_GNTR"/>
    <property type="match status" value="1"/>
</dbReference>
<reference evidence="7 8" key="1">
    <citation type="submission" date="2022-10" db="EMBL/GenBank/DDBJ databases">
        <title>Chitinophaga nivalis PC15 sp. nov., isolated from Pyeongchang county, South Korea.</title>
        <authorList>
            <person name="Trinh H.N."/>
        </authorList>
    </citation>
    <scope>NUCLEOTIDE SEQUENCE [LARGE SCALE GENOMIC DNA]</scope>
    <source>
        <strain evidence="7 8">PC14</strain>
    </source>
</reference>
<dbReference type="Pfam" id="PF00155">
    <property type="entry name" value="Aminotran_1_2"/>
    <property type="match status" value="1"/>
</dbReference>
<evidence type="ECO:0000313" key="7">
    <source>
        <dbReference type="EMBL" id="MCW3484054.1"/>
    </source>
</evidence>
<dbReference type="Gene3D" id="3.40.640.10">
    <property type="entry name" value="Type I PLP-dependent aspartate aminotransferase-like (Major domain)"/>
    <property type="match status" value="1"/>
</dbReference>
<evidence type="ECO:0000256" key="1">
    <source>
        <dbReference type="ARBA" id="ARBA00005384"/>
    </source>
</evidence>
<keyword evidence="8" id="KW-1185">Reference proteome</keyword>
<evidence type="ECO:0000313" key="8">
    <source>
        <dbReference type="Proteomes" id="UP001207742"/>
    </source>
</evidence>
<dbReference type="InterPro" id="IPR036390">
    <property type="entry name" value="WH_DNA-bd_sf"/>
</dbReference>
<keyword evidence="2" id="KW-0663">Pyridoxal phosphate</keyword>
<comment type="similarity">
    <text evidence="1">In the C-terminal section; belongs to the class-I pyridoxal-phosphate-dependent aminotransferase family.</text>
</comment>
<dbReference type="CDD" id="cd00609">
    <property type="entry name" value="AAT_like"/>
    <property type="match status" value="1"/>
</dbReference>
<comment type="caution">
    <text evidence="7">The sequence shown here is derived from an EMBL/GenBank/DDBJ whole genome shotgun (WGS) entry which is preliminary data.</text>
</comment>
<protein>
    <submittedName>
        <fullName evidence="7">PLP-dependent aminotransferase family protein</fullName>
    </submittedName>
</protein>
<dbReference type="GO" id="GO:0008483">
    <property type="term" value="F:transaminase activity"/>
    <property type="evidence" value="ECO:0007669"/>
    <property type="project" value="UniProtKB-KW"/>
</dbReference>
<keyword evidence="7" id="KW-0808">Transferase</keyword>
<name>A0ABT3IJD6_9BACT</name>
<keyword evidence="7" id="KW-0032">Aminotransferase</keyword>
<evidence type="ECO:0000256" key="2">
    <source>
        <dbReference type="ARBA" id="ARBA00022898"/>
    </source>
</evidence>
<dbReference type="PANTHER" id="PTHR46577">
    <property type="entry name" value="HTH-TYPE TRANSCRIPTIONAL REGULATORY PROTEIN GABR"/>
    <property type="match status" value="1"/>
</dbReference>
<dbReference type="PROSITE" id="PS50949">
    <property type="entry name" value="HTH_GNTR"/>
    <property type="match status" value="1"/>
</dbReference>
<dbReference type="SUPFAM" id="SSF53383">
    <property type="entry name" value="PLP-dependent transferases"/>
    <property type="match status" value="1"/>
</dbReference>
<dbReference type="RefSeq" id="WP_264729573.1">
    <property type="nucleotide sequence ID" value="NZ_JAPDNR010000001.1"/>
</dbReference>
<keyword evidence="3" id="KW-0805">Transcription regulation</keyword>
<organism evidence="7 8">
    <name type="scientific">Chitinophaga nivalis</name>
    <dbReference type="NCBI Taxonomy" id="2991709"/>
    <lineage>
        <taxon>Bacteria</taxon>
        <taxon>Pseudomonadati</taxon>
        <taxon>Bacteroidota</taxon>
        <taxon>Chitinophagia</taxon>
        <taxon>Chitinophagales</taxon>
        <taxon>Chitinophagaceae</taxon>
        <taxon>Chitinophaga</taxon>
    </lineage>
</organism>
<dbReference type="Gene3D" id="1.10.10.10">
    <property type="entry name" value="Winged helix-like DNA-binding domain superfamily/Winged helix DNA-binding domain"/>
    <property type="match status" value="1"/>
</dbReference>
<dbReference type="InterPro" id="IPR015424">
    <property type="entry name" value="PyrdxlP-dep_Trfase"/>
</dbReference>
<evidence type="ECO:0000256" key="3">
    <source>
        <dbReference type="ARBA" id="ARBA00023015"/>
    </source>
</evidence>